<sequence>MEEETEIIPPQIGTESTIANPENRDTGSASAGTSIGHRKSSVISAAEEQPHETQEPNEQHDAHTQPPPEGVGEDSEGNGEDIPTRDDMQYGIYRNSLLPMAGFLDFFNALDFPANVWQENPLPIFAQVLMGLGGSIAILSTSFAFWDLARCRRNIIFLRQERAYLNRKRCEKTLLPIEQAWLDINFRELGWEVIDRMLLDIFMAIAGILVGTGCLMAIKGDIPSVFLASNVMSGYLGNSFNAAYGLVNAAWSIYMFRKAHVHDQAVARAKKSIPTEVQEKLKKHSRRHKIYATVNGVSVIISGVGSEISSTLWWGYVILIPCIAGSIFCNTFYWRLCLGYDRASIRNTPVMSDSEVRHQLENNIVKGSKYEERFLAELYGYYLERCDAPITAEKSEAK</sequence>
<dbReference type="OrthoDB" id="5089392at2759"/>
<dbReference type="AlphaFoldDB" id="A0A8H6VS13"/>
<feature type="transmembrane region" description="Helical" evidence="2">
    <location>
        <begin position="92"/>
        <end position="110"/>
    </location>
</feature>
<feature type="compositionally biased region" description="Basic and acidic residues" evidence="1">
    <location>
        <begin position="48"/>
        <end position="63"/>
    </location>
</feature>
<dbReference type="Proteomes" id="UP000660729">
    <property type="component" value="Unassembled WGS sequence"/>
</dbReference>
<feature type="transmembrane region" description="Helical" evidence="2">
    <location>
        <begin position="197"/>
        <end position="218"/>
    </location>
</feature>
<feature type="transmembrane region" description="Helical" evidence="2">
    <location>
        <begin position="122"/>
        <end position="146"/>
    </location>
</feature>
<name>A0A8H6VS13_9PEZI</name>
<organism evidence="3 4">
    <name type="scientific">Pseudocercospora fuligena</name>
    <dbReference type="NCBI Taxonomy" id="685502"/>
    <lineage>
        <taxon>Eukaryota</taxon>
        <taxon>Fungi</taxon>
        <taxon>Dikarya</taxon>
        <taxon>Ascomycota</taxon>
        <taxon>Pezizomycotina</taxon>
        <taxon>Dothideomycetes</taxon>
        <taxon>Dothideomycetidae</taxon>
        <taxon>Mycosphaerellales</taxon>
        <taxon>Mycosphaerellaceae</taxon>
        <taxon>Pseudocercospora</taxon>
    </lineage>
</organism>
<evidence type="ECO:0000256" key="1">
    <source>
        <dbReference type="SAM" id="MobiDB-lite"/>
    </source>
</evidence>
<evidence type="ECO:0008006" key="5">
    <source>
        <dbReference type="Google" id="ProtNLM"/>
    </source>
</evidence>
<dbReference type="EMBL" id="JABCIY010000001">
    <property type="protein sequence ID" value="KAF7198464.1"/>
    <property type="molecule type" value="Genomic_DNA"/>
</dbReference>
<evidence type="ECO:0000256" key="2">
    <source>
        <dbReference type="SAM" id="Phobius"/>
    </source>
</evidence>
<feature type="transmembrane region" description="Helical" evidence="2">
    <location>
        <begin position="238"/>
        <end position="256"/>
    </location>
</feature>
<feature type="region of interest" description="Disordered" evidence="1">
    <location>
        <begin position="1"/>
        <end position="86"/>
    </location>
</feature>
<accession>A0A8H6VS13</accession>
<evidence type="ECO:0000313" key="4">
    <source>
        <dbReference type="Proteomes" id="UP000660729"/>
    </source>
</evidence>
<evidence type="ECO:0000313" key="3">
    <source>
        <dbReference type="EMBL" id="KAF7198464.1"/>
    </source>
</evidence>
<gene>
    <name evidence="3" type="ORF">HII31_00203</name>
</gene>
<protein>
    <recommendedName>
        <fullName evidence="5">Integral membrane protein</fullName>
    </recommendedName>
</protein>
<keyword evidence="4" id="KW-1185">Reference proteome</keyword>
<keyword evidence="2" id="KW-1133">Transmembrane helix</keyword>
<keyword evidence="2" id="KW-0472">Membrane</keyword>
<feature type="transmembrane region" description="Helical" evidence="2">
    <location>
        <begin position="290"/>
        <end position="308"/>
    </location>
</feature>
<keyword evidence="2" id="KW-0812">Transmembrane</keyword>
<feature type="compositionally biased region" description="Polar residues" evidence="1">
    <location>
        <begin position="13"/>
        <end position="33"/>
    </location>
</feature>
<reference evidence="3" key="1">
    <citation type="submission" date="2020-04" db="EMBL/GenBank/DDBJ databases">
        <title>Draft genome resource of the tomato pathogen Pseudocercospora fuligena.</title>
        <authorList>
            <person name="Zaccaron A."/>
        </authorList>
    </citation>
    <scope>NUCLEOTIDE SEQUENCE</scope>
    <source>
        <strain evidence="3">PF001</strain>
    </source>
</reference>
<comment type="caution">
    <text evidence="3">The sequence shown here is derived from an EMBL/GenBank/DDBJ whole genome shotgun (WGS) entry which is preliminary data.</text>
</comment>
<proteinExistence type="predicted"/>
<feature type="transmembrane region" description="Helical" evidence="2">
    <location>
        <begin position="314"/>
        <end position="336"/>
    </location>
</feature>